<evidence type="ECO:0000256" key="7">
    <source>
        <dbReference type="ARBA" id="ARBA00023136"/>
    </source>
</evidence>
<reference evidence="9" key="1">
    <citation type="submission" date="2021-04" db="EMBL/GenBank/DDBJ databases">
        <title>Genome based classification of Actinospica acidithermotolerans sp. nov., an actinobacterium isolated from an Indonesian hot spring.</title>
        <authorList>
            <person name="Kusuma A.B."/>
            <person name="Putra K.E."/>
            <person name="Nafisah S."/>
            <person name="Loh J."/>
            <person name="Nouioui I."/>
            <person name="Goodfellow M."/>
        </authorList>
    </citation>
    <scope>NUCLEOTIDE SEQUENCE</scope>
    <source>
        <strain evidence="9">CSCA 57</strain>
    </source>
</reference>
<comment type="caution">
    <text evidence="9">The sequence shown here is derived from an EMBL/GenBank/DDBJ whole genome shotgun (WGS) entry which is preliminary data.</text>
</comment>
<comment type="similarity">
    <text evidence="2">Belongs to the nicotinamide ribonucleoside (NR) uptake permease (TC 4.B.1) family.</text>
</comment>
<keyword evidence="5 8" id="KW-0812">Transmembrane</keyword>
<sequence length="246" mass="26071">MNHLFGWANALAFQAGGESVRWSDLLGNLLGLATVALAIRRSLWAWPVQITGAVLLFGASMSVHLGGNAARQLVVIAAASYGWWRWNRQRGAGHPEGVSIRWAAPLERLALLGFLLVGTAGFAWLLSATHASWAPLPDAYIFVGSLAATLCQGRGWVEFWFVWIAVDVVGVPLAFHSGLPVSGFTYGVYFLLVLAGMRQWIRLARPAASAAAPRRAPATAVTAPASVTSAAPATRAVDVVTEGVCA</sequence>
<keyword evidence="4" id="KW-1003">Cell membrane</keyword>
<dbReference type="EMBL" id="JAGSOG010000276">
    <property type="protein sequence ID" value="MBR7838302.1"/>
    <property type="molecule type" value="Genomic_DNA"/>
</dbReference>
<dbReference type="PANTHER" id="PTHR36122">
    <property type="entry name" value="NICOTINAMIDE RIBOSIDE TRANSPORTER PNUC"/>
    <property type="match status" value="1"/>
</dbReference>
<dbReference type="PANTHER" id="PTHR36122:SF2">
    <property type="entry name" value="NICOTINAMIDE RIBOSIDE TRANSPORTER PNUC"/>
    <property type="match status" value="1"/>
</dbReference>
<proteinExistence type="inferred from homology"/>
<feature type="transmembrane region" description="Helical" evidence="8">
    <location>
        <begin position="106"/>
        <end position="126"/>
    </location>
</feature>
<evidence type="ECO:0000256" key="4">
    <source>
        <dbReference type="ARBA" id="ARBA00022475"/>
    </source>
</evidence>
<accession>A0A941ITY8</accession>
<evidence type="ECO:0000256" key="5">
    <source>
        <dbReference type="ARBA" id="ARBA00022692"/>
    </source>
</evidence>
<keyword evidence="10" id="KW-1185">Reference proteome</keyword>
<keyword evidence="3" id="KW-0813">Transport</keyword>
<evidence type="ECO:0000313" key="9">
    <source>
        <dbReference type="EMBL" id="MBR7838302.1"/>
    </source>
</evidence>
<evidence type="ECO:0000256" key="8">
    <source>
        <dbReference type="SAM" id="Phobius"/>
    </source>
</evidence>
<dbReference type="NCBIfam" id="TIGR01528">
    <property type="entry name" value="NMN_trans_PnuC"/>
    <property type="match status" value="1"/>
</dbReference>
<comment type="subcellular location">
    <subcellularLocation>
        <location evidence="1">Cell membrane</location>
        <topology evidence="1">Multi-pass membrane protein</topology>
    </subcellularLocation>
</comment>
<name>A0A941ITY8_9ACTN</name>
<feature type="transmembrane region" description="Helical" evidence="8">
    <location>
        <begin position="181"/>
        <end position="197"/>
    </location>
</feature>
<protein>
    <submittedName>
        <fullName evidence="9">Nicotinamide mononucleotide transporter</fullName>
    </submittedName>
</protein>
<keyword evidence="7 8" id="KW-0472">Membrane</keyword>
<dbReference type="AlphaFoldDB" id="A0A941ITY8"/>
<organism evidence="9 10">
    <name type="scientific">Actinospica durhamensis</name>
    <dbReference type="NCBI Taxonomy" id="1508375"/>
    <lineage>
        <taxon>Bacteria</taxon>
        <taxon>Bacillati</taxon>
        <taxon>Actinomycetota</taxon>
        <taxon>Actinomycetes</taxon>
        <taxon>Catenulisporales</taxon>
        <taxon>Actinospicaceae</taxon>
        <taxon>Actinospica</taxon>
    </lineage>
</organism>
<dbReference type="GO" id="GO:0005886">
    <property type="term" value="C:plasma membrane"/>
    <property type="evidence" value="ECO:0007669"/>
    <property type="project" value="UniProtKB-SubCell"/>
</dbReference>
<evidence type="ECO:0000313" key="10">
    <source>
        <dbReference type="Proteomes" id="UP000675781"/>
    </source>
</evidence>
<dbReference type="GO" id="GO:0034257">
    <property type="term" value="F:nicotinamide riboside transmembrane transporter activity"/>
    <property type="evidence" value="ECO:0007669"/>
    <property type="project" value="InterPro"/>
</dbReference>
<keyword evidence="6 8" id="KW-1133">Transmembrane helix</keyword>
<evidence type="ECO:0000256" key="2">
    <source>
        <dbReference type="ARBA" id="ARBA00006669"/>
    </source>
</evidence>
<evidence type="ECO:0000256" key="1">
    <source>
        <dbReference type="ARBA" id="ARBA00004651"/>
    </source>
</evidence>
<feature type="transmembrane region" description="Helical" evidence="8">
    <location>
        <begin position="44"/>
        <end position="63"/>
    </location>
</feature>
<evidence type="ECO:0000256" key="6">
    <source>
        <dbReference type="ARBA" id="ARBA00022989"/>
    </source>
</evidence>
<dbReference type="Proteomes" id="UP000675781">
    <property type="component" value="Unassembled WGS sequence"/>
</dbReference>
<dbReference type="InterPro" id="IPR006419">
    <property type="entry name" value="NMN_transpt_PnuC"/>
</dbReference>
<dbReference type="Pfam" id="PF04973">
    <property type="entry name" value="NMN_transporter"/>
    <property type="match status" value="1"/>
</dbReference>
<evidence type="ECO:0000256" key="3">
    <source>
        <dbReference type="ARBA" id="ARBA00022448"/>
    </source>
</evidence>
<dbReference type="RefSeq" id="WP_212532761.1">
    <property type="nucleotide sequence ID" value="NZ_JAGSOG010000276.1"/>
</dbReference>
<gene>
    <name evidence="9" type="ORF">KDL01_33845</name>
</gene>